<dbReference type="Gene3D" id="2.30.26.10">
    <property type="entry name" value="Dihydroorotate Dehydrogenase A, chain A, domain 2"/>
    <property type="match status" value="1"/>
</dbReference>
<accession>A0A4Y7TZ66</accession>
<organism evidence="9 10">
    <name type="scientific">Coprinellus micaceus</name>
    <name type="common">Glistening ink-cap mushroom</name>
    <name type="synonym">Coprinus micaceus</name>
    <dbReference type="NCBI Taxonomy" id="71717"/>
    <lineage>
        <taxon>Eukaryota</taxon>
        <taxon>Fungi</taxon>
        <taxon>Dikarya</taxon>
        <taxon>Basidiomycota</taxon>
        <taxon>Agaricomycotina</taxon>
        <taxon>Agaricomycetes</taxon>
        <taxon>Agaricomycetidae</taxon>
        <taxon>Agaricales</taxon>
        <taxon>Agaricineae</taxon>
        <taxon>Psathyrellaceae</taxon>
        <taxon>Coprinellus</taxon>
    </lineage>
</organism>
<protein>
    <recommendedName>
        <fullName evidence="7">Dihydroorotate oxidase</fullName>
    </recommendedName>
</protein>
<comment type="cofactor">
    <cofactor evidence="1">
        <name>FMN</name>
        <dbReference type="ChEBI" id="CHEBI:58210"/>
    </cofactor>
</comment>
<dbReference type="GO" id="GO:0004152">
    <property type="term" value="F:dihydroorotate dehydrogenase activity"/>
    <property type="evidence" value="ECO:0007669"/>
    <property type="project" value="InterPro"/>
</dbReference>
<dbReference type="Pfam" id="PF01180">
    <property type="entry name" value="DHO_dh"/>
    <property type="match status" value="1"/>
</dbReference>
<dbReference type="EMBL" id="QPFP01000002">
    <property type="protein sequence ID" value="TEB39118.1"/>
    <property type="molecule type" value="Genomic_DNA"/>
</dbReference>
<evidence type="ECO:0000256" key="4">
    <source>
        <dbReference type="ARBA" id="ARBA00022643"/>
    </source>
</evidence>
<evidence type="ECO:0000256" key="3">
    <source>
        <dbReference type="ARBA" id="ARBA00022630"/>
    </source>
</evidence>
<keyword evidence="5" id="KW-0665">Pyrimidine biosynthesis</keyword>
<evidence type="ECO:0000256" key="5">
    <source>
        <dbReference type="ARBA" id="ARBA00022975"/>
    </source>
</evidence>
<dbReference type="InterPro" id="IPR005720">
    <property type="entry name" value="Dihydroorotate_DH_cat"/>
</dbReference>
<keyword evidence="10" id="KW-1185">Reference proteome</keyword>
<evidence type="ECO:0000256" key="2">
    <source>
        <dbReference type="ARBA" id="ARBA00004725"/>
    </source>
</evidence>
<evidence type="ECO:0000313" key="10">
    <source>
        <dbReference type="Proteomes" id="UP000298030"/>
    </source>
</evidence>
<dbReference type="InterPro" id="IPR013785">
    <property type="entry name" value="Aldolase_TIM"/>
</dbReference>
<gene>
    <name evidence="9" type="ORF">FA13DRAFT_1751588</name>
</gene>
<sequence>MVTIGSIEVSPPLLNSSCAWSSDLGHLQGLYDSPFTGAITTRTATLEGFKQDESHTVVFSNASTTALNSYGYSPHPLSQYLVWVKQILQKSNSDKPIIVSITSHTEEGLKSLVSAIQGLRQEIGDMARTPSRVAIELNTSCPNIKNASPSGYAFHLLKPLLHVLAEAATADSSLTVGLKLPPYVYREQFVDALEVLSELGPASFIAFLTCCNTLGNSLLFPEQVGAASTDSQFAVPTALGGLSGESVHALALGNVFSFAKLIHGPEACFTTLSKIRIIGVGGVTSKDAAERAGADAVACATFFGKEGVRAFEILSS</sequence>
<evidence type="ECO:0000259" key="8">
    <source>
        <dbReference type="Pfam" id="PF01180"/>
    </source>
</evidence>
<feature type="domain" description="Dihydroorotate dehydrogenase catalytic" evidence="8">
    <location>
        <begin position="27"/>
        <end position="312"/>
    </location>
</feature>
<dbReference type="GO" id="GO:0006207">
    <property type="term" value="P:'de novo' pyrimidine nucleobase biosynthetic process"/>
    <property type="evidence" value="ECO:0007669"/>
    <property type="project" value="TreeGrafter"/>
</dbReference>
<proteinExistence type="predicted"/>
<dbReference type="PANTHER" id="PTHR48109">
    <property type="entry name" value="DIHYDROOROTATE DEHYDROGENASE (QUINONE), MITOCHONDRIAL-RELATED"/>
    <property type="match status" value="1"/>
</dbReference>
<evidence type="ECO:0000256" key="6">
    <source>
        <dbReference type="ARBA" id="ARBA00023002"/>
    </source>
</evidence>
<dbReference type="SUPFAM" id="SSF51395">
    <property type="entry name" value="FMN-linked oxidoreductases"/>
    <property type="match status" value="1"/>
</dbReference>
<dbReference type="GO" id="GO:0044205">
    <property type="term" value="P:'de novo' UMP biosynthetic process"/>
    <property type="evidence" value="ECO:0007669"/>
    <property type="project" value="UniProtKB-UniPathway"/>
</dbReference>
<dbReference type="GO" id="GO:0005737">
    <property type="term" value="C:cytoplasm"/>
    <property type="evidence" value="ECO:0007669"/>
    <property type="project" value="InterPro"/>
</dbReference>
<comment type="pathway">
    <text evidence="2">Pyrimidine metabolism; UMP biosynthesis via de novo pathway.</text>
</comment>
<evidence type="ECO:0000256" key="7">
    <source>
        <dbReference type="ARBA" id="ARBA00031623"/>
    </source>
</evidence>
<dbReference type="OrthoDB" id="14784at2759"/>
<dbReference type="STRING" id="71717.A0A4Y7TZ66"/>
<dbReference type="Gene3D" id="3.20.20.70">
    <property type="entry name" value="Aldolase class I"/>
    <property type="match status" value="1"/>
</dbReference>
<comment type="caution">
    <text evidence="9">The sequence shown here is derived from an EMBL/GenBank/DDBJ whole genome shotgun (WGS) entry which is preliminary data.</text>
</comment>
<dbReference type="PANTHER" id="PTHR48109:SF1">
    <property type="entry name" value="DIHYDROOROTATE DEHYDROGENASE (FUMARATE)"/>
    <property type="match status" value="1"/>
</dbReference>
<dbReference type="Proteomes" id="UP000298030">
    <property type="component" value="Unassembled WGS sequence"/>
</dbReference>
<dbReference type="InterPro" id="IPR023359">
    <property type="entry name" value="Dihydro_DH_chainA_dom2"/>
</dbReference>
<evidence type="ECO:0000313" key="9">
    <source>
        <dbReference type="EMBL" id="TEB39118.1"/>
    </source>
</evidence>
<dbReference type="InterPro" id="IPR012135">
    <property type="entry name" value="Dihydroorotate_DH_1_2"/>
</dbReference>
<keyword evidence="6" id="KW-0560">Oxidoreductase</keyword>
<keyword evidence="3" id="KW-0285">Flavoprotein</keyword>
<evidence type="ECO:0000256" key="1">
    <source>
        <dbReference type="ARBA" id="ARBA00001917"/>
    </source>
</evidence>
<keyword evidence="4" id="KW-0288">FMN</keyword>
<reference evidence="9 10" key="1">
    <citation type="journal article" date="2019" name="Nat. Ecol. Evol.">
        <title>Megaphylogeny resolves global patterns of mushroom evolution.</title>
        <authorList>
            <person name="Varga T."/>
            <person name="Krizsan K."/>
            <person name="Foldi C."/>
            <person name="Dima B."/>
            <person name="Sanchez-Garcia M."/>
            <person name="Sanchez-Ramirez S."/>
            <person name="Szollosi G.J."/>
            <person name="Szarkandi J.G."/>
            <person name="Papp V."/>
            <person name="Albert L."/>
            <person name="Andreopoulos W."/>
            <person name="Angelini C."/>
            <person name="Antonin V."/>
            <person name="Barry K.W."/>
            <person name="Bougher N.L."/>
            <person name="Buchanan P."/>
            <person name="Buyck B."/>
            <person name="Bense V."/>
            <person name="Catcheside P."/>
            <person name="Chovatia M."/>
            <person name="Cooper J."/>
            <person name="Damon W."/>
            <person name="Desjardin D."/>
            <person name="Finy P."/>
            <person name="Geml J."/>
            <person name="Haridas S."/>
            <person name="Hughes K."/>
            <person name="Justo A."/>
            <person name="Karasinski D."/>
            <person name="Kautmanova I."/>
            <person name="Kiss B."/>
            <person name="Kocsube S."/>
            <person name="Kotiranta H."/>
            <person name="LaButti K.M."/>
            <person name="Lechner B.E."/>
            <person name="Liimatainen K."/>
            <person name="Lipzen A."/>
            <person name="Lukacs Z."/>
            <person name="Mihaltcheva S."/>
            <person name="Morgado L.N."/>
            <person name="Niskanen T."/>
            <person name="Noordeloos M.E."/>
            <person name="Ohm R.A."/>
            <person name="Ortiz-Santana B."/>
            <person name="Ovrebo C."/>
            <person name="Racz N."/>
            <person name="Riley R."/>
            <person name="Savchenko A."/>
            <person name="Shiryaev A."/>
            <person name="Soop K."/>
            <person name="Spirin V."/>
            <person name="Szebenyi C."/>
            <person name="Tomsovsky M."/>
            <person name="Tulloss R.E."/>
            <person name="Uehling J."/>
            <person name="Grigoriev I.V."/>
            <person name="Vagvolgyi C."/>
            <person name="Papp T."/>
            <person name="Martin F.M."/>
            <person name="Miettinen O."/>
            <person name="Hibbett D.S."/>
            <person name="Nagy L.G."/>
        </authorList>
    </citation>
    <scope>NUCLEOTIDE SEQUENCE [LARGE SCALE GENOMIC DNA]</scope>
    <source>
        <strain evidence="9 10">FP101781</strain>
    </source>
</reference>
<dbReference type="AlphaFoldDB" id="A0A4Y7TZ66"/>
<name>A0A4Y7TZ66_COPMI</name>
<dbReference type="InterPro" id="IPR050074">
    <property type="entry name" value="DHO_dehydrogenase"/>
</dbReference>
<dbReference type="PIRSF" id="PIRSF000164">
    <property type="entry name" value="DHO_oxidase"/>
    <property type="match status" value="1"/>
</dbReference>
<dbReference type="UniPathway" id="UPA00070"/>